<dbReference type="GeneID" id="28887532"/>
<name>A0A179HML3_PURLI</name>
<dbReference type="AlphaFoldDB" id="A0A179HML3"/>
<protein>
    <submittedName>
        <fullName evidence="3">Uncharacterized protein</fullName>
    </submittedName>
</protein>
<proteinExistence type="predicted"/>
<feature type="transmembrane region" description="Helical" evidence="1">
    <location>
        <begin position="47"/>
        <end position="69"/>
    </location>
</feature>
<evidence type="ECO:0000256" key="2">
    <source>
        <dbReference type="SAM" id="SignalP"/>
    </source>
</evidence>
<organism evidence="3 4">
    <name type="scientific">Purpureocillium lilacinum</name>
    <name type="common">Paecilomyces lilacinus</name>
    <dbReference type="NCBI Taxonomy" id="33203"/>
    <lineage>
        <taxon>Eukaryota</taxon>
        <taxon>Fungi</taxon>
        <taxon>Dikarya</taxon>
        <taxon>Ascomycota</taxon>
        <taxon>Pezizomycotina</taxon>
        <taxon>Sordariomycetes</taxon>
        <taxon>Hypocreomycetidae</taxon>
        <taxon>Hypocreales</taxon>
        <taxon>Ophiocordycipitaceae</taxon>
        <taxon>Purpureocillium</taxon>
    </lineage>
</organism>
<evidence type="ECO:0000313" key="3">
    <source>
        <dbReference type="EMBL" id="OAQ91244.1"/>
    </source>
</evidence>
<dbReference type="OMA" id="YSHMWSA"/>
<comment type="caution">
    <text evidence="3">The sequence shown here is derived from an EMBL/GenBank/DDBJ whole genome shotgun (WGS) entry which is preliminary data.</text>
</comment>
<reference evidence="3 4" key="1">
    <citation type="submission" date="2016-02" db="EMBL/GenBank/DDBJ databases">
        <title>Biosynthesis of antibiotic leucinostatins and their inhibition on Phytophthora in bio-control Purpureocillium lilacinum.</title>
        <authorList>
            <person name="Wang G."/>
            <person name="Liu Z."/>
            <person name="Lin R."/>
            <person name="Li E."/>
            <person name="Mao Z."/>
            <person name="Ling J."/>
            <person name="Yin W."/>
            <person name="Xie B."/>
        </authorList>
    </citation>
    <scope>NUCLEOTIDE SEQUENCE [LARGE SCALE GENOMIC DNA]</scope>
    <source>
        <strain evidence="3">PLFJ-1</strain>
    </source>
</reference>
<keyword evidence="1" id="KW-0812">Transmembrane</keyword>
<keyword evidence="1" id="KW-1133">Transmembrane helix</keyword>
<keyword evidence="1" id="KW-0472">Membrane</keyword>
<feature type="chain" id="PRO_5008103724" evidence="2">
    <location>
        <begin position="24"/>
        <end position="180"/>
    </location>
</feature>
<keyword evidence="2" id="KW-0732">Signal</keyword>
<evidence type="ECO:0000313" key="4">
    <source>
        <dbReference type="Proteomes" id="UP000078340"/>
    </source>
</evidence>
<accession>A0A179HML3</accession>
<gene>
    <name evidence="3" type="ORF">VFPFJ_05403</name>
</gene>
<dbReference type="EMBL" id="LSBI01000004">
    <property type="protein sequence ID" value="OAQ91244.1"/>
    <property type="molecule type" value="Genomic_DNA"/>
</dbReference>
<dbReference type="Proteomes" id="UP000078340">
    <property type="component" value="Unassembled WGS sequence"/>
</dbReference>
<dbReference type="KEGG" id="plj:28887532"/>
<evidence type="ECO:0000256" key="1">
    <source>
        <dbReference type="SAM" id="Phobius"/>
    </source>
</evidence>
<sequence length="180" mass="19024">MKSTLTLTTLTLALALTATPSLAIFTTLPASKPASDVLLPPTTGTHAAALPATLTGAAYTSLATALYSVQKKYENDARFGTVLRDVYSAAAKATNSKVVVPDLVMTGWDWARVTDAPWYDKNMPKGDREYVSQYLSEYNHVYQKFVSDGKDGSDGEKKSAAGKNGASLVAIAAVVAVMAL</sequence>
<feature type="signal peptide" evidence="2">
    <location>
        <begin position="1"/>
        <end position="23"/>
    </location>
</feature>